<dbReference type="InterPro" id="IPR053136">
    <property type="entry name" value="UTP_pyrophosphatase-like"/>
</dbReference>
<reference evidence="2 3" key="1">
    <citation type="journal article" date="2006" name="Nat. Biotechnol.">
        <title>Genome sequence of the ubiquitous hydrocarbon-degrading marine bacterium Alcanivorax borkumensis.</title>
        <authorList>
            <person name="Schneiker S."/>
            <person name="Martins dos Santos V.A.P."/>
            <person name="Bartels D."/>
            <person name="Bekel T."/>
            <person name="Brecht M."/>
            <person name="Buhrmester J."/>
            <person name="Chernikova T.N."/>
            <person name="Denaro R."/>
            <person name="Ferrer M."/>
            <person name="Gertler C."/>
            <person name="Goesmann A."/>
            <person name="Golyshina O.V."/>
            <person name="Kaminski F."/>
            <person name="Khachane A.N."/>
            <person name="Lang S."/>
            <person name="Linke B."/>
            <person name="McHardy A.C."/>
            <person name="Meyer F."/>
            <person name="Nechitaylo T."/>
            <person name="Puehler A."/>
            <person name="Regenhardt D."/>
            <person name="Rupp O."/>
            <person name="Sabirova J.S."/>
            <person name="Selbitschka W."/>
            <person name="Yakimov M.M."/>
            <person name="Timmis K.N."/>
            <person name="Vorhoelter F.-J."/>
            <person name="Weidner S."/>
            <person name="Kaiser O."/>
            <person name="Golyshin P.N."/>
        </authorList>
    </citation>
    <scope>NUCLEOTIDE SEQUENCE [LARGE SCALE GENOMIC DNA]</scope>
    <source>
        <strain evidence="3">ATCC 700651 / DSM 11573 / NCIMB 13689 / SK2</strain>
    </source>
</reference>
<evidence type="ECO:0000259" key="1">
    <source>
        <dbReference type="Pfam" id="PF01863"/>
    </source>
</evidence>
<dbReference type="Pfam" id="PF01863">
    <property type="entry name" value="YgjP-like"/>
    <property type="match status" value="1"/>
</dbReference>
<dbReference type="InterPro" id="IPR002725">
    <property type="entry name" value="YgjP-like_metallopeptidase"/>
</dbReference>
<dbReference type="RefSeq" id="WP_011587980.1">
    <property type="nucleotide sequence ID" value="NC_008260.1"/>
</dbReference>
<dbReference type="Proteomes" id="UP000008871">
    <property type="component" value="Chromosome"/>
</dbReference>
<dbReference type="OrthoDB" id="9000630at2"/>
<dbReference type="HOGENOM" id="CLU_101303_0_0_6"/>
<evidence type="ECO:0000313" key="3">
    <source>
        <dbReference type="Proteomes" id="UP000008871"/>
    </source>
</evidence>
<dbReference type="STRING" id="393595.ABO_0695"/>
<protein>
    <recommendedName>
        <fullName evidence="1">YgjP-like metallopeptidase domain-containing protein</fullName>
    </recommendedName>
</protein>
<proteinExistence type="predicted"/>
<organism evidence="2 3">
    <name type="scientific">Alcanivorax borkumensis (strain ATCC 700651 / DSM 11573 / NCIMB 13689 / SK2)</name>
    <dbReference type="NCBI Taxonomy" id="393595"/>
    <lineage>
        <taxon>Bacteria</taxon>
        <taxon>Pseudomonadati</taxon>
        <taxon>Pseudomonadota</taxon>
        <taxon>Gammaproteobacteria</taxon>
        <taxon>Oceanospirillales</taxon>
        <taxon>Alcanivoracaceae</taxon>
        <taxon>Alcanivorax</taxon>
    </lineage>
</organism>
<feature type="domain" description="YgjP-like metallopeptidase" evidence="1">
    <location>
        <begin position="67"/>
        <end position="149"/>
    </location>
</feature>
<sequence length="165" mass="19441">MNSLRYITGYPTQIQQQAQVLLDQGKLGTYLHQRYPEKHDIQGDKALFQYATNLKQQYLRKAPPLSKAYYDAKLKTVSQALGMHTRQTRIHGNKLRSHNSLRIASQFKTAPEAFLRMIVIHELAHFKETEHNKAFYQLCSHMEPDYHQLELDTRLWLLWQDTDNS</sequence>
<accession>Q0VRQ5</accession>
<evidence type="ECO:0000313" key="2">
    <source>
        <dbReference type="EMBL" id="CAL16143.1"/>
    </source>
</evidence>
<dbReference type="KEGG" id="abo:ABO_0695"/>
<dbReference type="eggNOG" id="COG1451">
    <property type="taxonomic scope" value="Bacteria"/>
</dbReference>
<dbReference type="Gene3D" id="3.30.2010.10">
    <property type="entry name" value="Metalloproteases ('zincins'), catalytic domain"/>
    <property type="match status" value="1"/>
</dbReference>
<dbReference type="PANTHER" id="PTHR30399">
    <property type="entry name" value="UNCHARACTERIZED PROTEIN YGJP"/>
    <property type="match status" value="1"/>
</dbReference>
<dbReference type="PANTHER" id="PTHR30399:SF1">
    <property type="entry name" value="UTP PYROPHOSPHATASE"/>
    <property type="match status" value="1"/>
</dbReference>
<dbReference type="AlphaFoldDB" id="Q0VRQ5"/>
<keyword evidence="3" id="KW-1185">Reference proteome</keyword>
<dbReference type="CDD" id="cd07344">
    <property type="entry name" value="M48_yhfN_like"/>
    <property type="match status" value="1"/>
</dbReference>
<gene>
    <name evidence="2" type="ordered locus">ABO_0695</name>
</gene>
<name>Q0VRQ5_ALCBS</name>
<dbReference type="EMBL" id="AM286690">
    <property type="protein sequence ID" value="CAL16143.1"/>
    <property type="molecule type" value="Genomic_DNA"/>
</dbReference>